<reference evidence="3" key="1">
    <citation type="journal article" date="2019" name="Gigascience">
        <title>De novo genome assembly of the endangered Acer yangbiense, a plant species with extremely small populations endemic to Yunnan Province, China.</title>
        <authorList>
            <person name="Yang J."/>
            <person name="Wariss H.M."/>
            <person name="Tao L."/>
            <person name="Zhang R."/>
            <person name="Yun Q."/>
            <person name="Hollingsworth P."/>
            <person name="Dao Z."/>
            <person name="Luo G."/>
            <person name="Guo H."/>
            <person name="Ma Y."/>
            <person name="Sun W."/>
        </authorList>
    </citation>
    <scope>NUCLEOTIDE SEQUENCE [LARGE SCALE GENOMIC DNA]</scope>
    <source>
        <strain evidence="3">cv. Malutang</strain>
    </source>
</reference>
<keyword evidence="3" id="KW-1185">Reference proteome</keyword>
<name>A0A5C7HVN6_9ROSI</name>
<organism evidence="2 3">
    <name type="scientific">Acer yangbiense</name>
    <dbReference type="NCBI Taxonomy" id="1000413"/>
    <lineage>
        <taxon>Eukaryota</taxon>
        <taxon>Viridiplantae</taxon>
        <taxon>Streptophyta</taxon>
        <taxon>Embryophyta</taxon>
        <taxon>Tracheophyta</taxon>
        <taxon>Spermatophyta</taxon>
        <taxon>Magnoliopsida</taxon>
        <taxon>eudicotyledons</taxon>
        <taxon>Gunneridae</taxon>
        <taxon>Pentapetalae</taxon>
        <taxon>rosids</taxon>
        <taxon>malvids</taxon>
        <taxon>Sapindales</taxon>
        <taxon>Sapindaceae</taxon>
        <taxon>Hippocastanoideae</taxon>
        <taxon>Acereae</taxon>
        <taxon>Acer</taxon>
    </lineage>
</organism>
<evidence type="ECO:0000313" key="3">
    <source>
        <dbReference type="Proteomes" id="UP000323000"/>
    </source>
</evidence>
<sequence>MEDKSSPCTVEIRLLGVSEQSRRDLWDCPDDDAMLVALEGNVPSSNPVENQNEKNSRSGRTSGHNSNDVEGLQKTMTELAIVPTEKEETERGQRISLVNDIVS</sequence>
<protein>
    <submittedName>
        <fullName evidence="2">Uncharacterized protein</fullName>
    </submittedName>
</protein>
<dbReference type="EMBL" id="VAHF01000005">
    <property type="protein sequence ID" value="TXG61000.1"/>
    <property type="molecule type" value="Genomic_DNA"/>
</dbReference>
<dbReference type="Proteomes" id="UP000323000">
    <property type="component" value="Chromosome 5"/>
</dbReference>
<dbReference type="AlphaFoldDB" id="A0A5C7HVN6"/>
<feature type="region of interest" description="Disordered" evidence="1">
    <location>
        <begin position="40"/>
        <end position="73"/>
    </location>
</feature>
<proteinExistence type="predicted"/>
<accession>A0A5C7HVN6</accession>
<feature type="compositionally biased region" description="Polar residues" evidence="1">
    <location>
        <begin position="58"/>
        <end position="68"/>
    </location>
</feature>
<gene>
    <name evidence="2" type="ORF">EZV62_012363</name>
</gene>
<evidence type="ECO:0000256" key="1">
    <source>
        <dbReference type="SAM" id="MobiDB-lite"/>
    </source>
</evidence>
<comment type="caution">
    <text evidence="2">The sequence shown here is derived from an EMBL/GenBank/DDBJ whole genome shotgun (WGS) entry which is preliminary data.</text>
</comment>
<evidence type="ECO:0000313" key="2">
    <source>
        <dbReference type="EMBL" id="TXG61000.1"/>
    </source>
</evidence>